<dbReference type="OrthoDB" id="10055806at2759"/>
<feature type="signal peptide" evidence="13">
    <location>
        <begin position="1"/>
        <end position="43"/>
    </location>
</feature>
<keyword evidence="16" id="KW-1185">Reference proteome</keyword>
<keyword evidence="3 13" id="KW-0732">Signal</keyword>
<evidence type="ECO:0000256" key="2">
    <source>
        <dbReference type="ARBA" id="ARBA00022692"/>
    </source>
</evidence>
<dbReference type="InterPro" id="IPR003599">
    <property type="entry name" value="Ig_sub"/>
</dbReference>
<keyword evidence="5 12" id="KW-0472">Membrane</keyword>
<dbReference type="GO" id="GO:0001817">
    <property type="term" value="P:regulation of cytokine production"/>
    <property type="evidence" value="ECO:0007669"/>
    <property type="project" value="TreeGrafter"/>
</dbReference>
<evidence type="ECO:0000256" key="7">
    <source>
        <dbReference type="ARBA" id="ARBA00023180"/>
    </source>
</evidence>
<evidence type="ECO:0000313" key="16">
    <source>
        <dbReference type="Proteomes" id="UP000005207"/>
    </source>
</evidence>
<feature type="compositionally biased region" description="Basic and acidic residues" evidence="11">
    <location>
        <begin position="295"/>
        <end position="319"/>
    </location>
</feature>
<reference evidence="15" key="2">
    <citation type="submission" date="2025-08" db="UniProtKB">
        <authorList>
            <consortium name="Ensembl"/>
        </authorList>
    </citation>
    <scope>IDENTIFICATION</scope>
</reference>
<dbReference type="GeneTree" id="ENSGT01050000244843"/>
<dbReference type="GO" id="GO:0005102">
    <property type="term" value="F:signaling receptor binding"/>
    <property type="evidence" value="ECO:0007669"/>
    <property type="project" value="TreeGrafter"/>
</dbReference>
<sequence>MAVLNSRINSQCGQFTLKRHLCTLFFHHTVILLLLTDIRTGQSQTVTSSQTIITVVGEDVILPCYLDSASDAVSKSLEWGRPDLDPRFVHVWFEGQDHLVNQNPSYKGRTSLSTEKLKQGDLSLKLSRVKHSDNGRYRCFFPSESKESTVELLVGSLSLPTVAEVNINRSAVALQCKSAGWYPEPELLWMDSDGNSHSAGPTETLRGPDDLYTVSSRVTVEKRHRNTVNCIVQQRDINQSTETQMHVSGDCVAVPPSSALRVSIILAVFLICTCTTVIVLWIWRQNKIKEKKRQTKDEAEEKEKEQLLAENKKSEELQQKEEELKDLEELVKILIEQENELKKVKNELKQQRDMVDGEVKDIENKLQSVDKNTESDRAKGYMDLKEIITKSKNKLLKKKAANSELQANIENRLLRTQHIYDKMTQRKPEVEKQLAELQKQKDEIKKTLNLEQNQETLNI</sequence>
<keyword evidence="4 12" id="KW-1133">Transmembrane helix</keyword>
<comment type="similarity">
    <text evidence="9">Belongs to the SKINT family.</text>
</comment>
<dbReference type="InterPro" id="IPR036179">
    <property type="entry name" value="Ig-like_dom_sf"/>
</dbReference>
<dbReference type="Proteomes" id="UP000005207">
    <property type="component" value="Linkage group LG3"/>
</dbReference>
<dbReference type="eggNOG" id="ENOG502SV9Q">
    <property type="taxonomic scope" value="Eukaryota"/>
</dbReference>
<keyword evidence="10" id="KW-0175">Coiled coil</keyword>
<evidence type="ECO:0000256" key="6">
    <source>
        <dbReference type="ARBA" id="ARBA00023157"/>
    </source>
</evidence>
<dbReference type="SMART" id="SM00406">
    <property type="entry name" value="IGv"/>
    <property type="match status" value="1"/>
</dbReference>
<feature type="transmembrane region" description="Helical" evidence="12">
    <location>
        <begin position="262"/>
        <end position="283"/>
    </location>
</feature>
<organism evidence="15 16">
    <name type="scientific">Oreochromis niloticus</name>
    <name type="common">Nile tilapia</name>
    <name type="synonym">Tilapia nilotica</name>
    <dbReference type="NCBI Taxonomy" id="8128"/>
    <lineage>
        <taxon>Eukaryota</taxon>
        <taxon>Metazoa</taxon>
        <taxon>Chordata</taxon>
        <taxon>Craniata</taxon>
        <taxon>Vertebrata</taxon>
        <taxon>Euteleostomi</taxon>
        <taxon>Actinopterygii</taxon>
        <taxon>Neopterygii</taxon>
        <taxon>Teleostei</taxon>
        <taxon>Neoteleostei</taxon>
        <taxon>Acanthomorphata</taxon>
        <taxon>Ovalentaria</taxon>
        <taxon>Cichlomorphae</taxon>
        <taxon>Cichliformes</taxon>
        <taxon>Cichlidae</taxon>
        <taxon>African cichlids</taxon>
        <taxon>Pseudocrenilabrinae</taxon>
        <taxon>Oreochromini</taxon>
        <taxon>Oreochromis</taxon>
    </lineage>
</organism>
<evidence type="ECO:0000256" key="3">
    <source>
        <dbReference type="ARBA" id="ARBA00022729"/>
    </source>
</evidence>
<dbReference type="GO" id="GO:0050852">
    <property type="term" value="P:T cell receptor signaling pathway"/>
    <property type="evidence" value="ECO:0007669"/>
    <property type="project" value="TreeGrafter"/>
</dbReference>
<proteinExistence type="inferred from homology"/>
<evidence type="ECO:0000259" key="14">
    <source>
        <dbReference type="PROSITE" id="PS50835"/>
    </source>
</evidence>
<dbReference type="GO" id="GO:0042110">
    <property type="term" value="P:T cell activation"/>
    <property type="evidence" value="ECO:0007669"/>
    <property type="project" value="UniProtKB-ARBA"/>
</dbReference>
<dbReference type="InterPro" id="IPR007110">
    <property type="entry name" value="Ig-like_dom"/>
</dbReference>
<dbReference type="Ensembl" id="ENSONIT00000016623.2">
    <property type="protein sequence ID" value="ENSONIP00000016608.2"/>
    <property type="gene ID" value="ENSONIG00000004486.2"/>
</dbReference>
<keyword evidence="6" id="KW-1015">Disulfide bond</keyword>
<evidence type="ECO:0000256" key="5">
    <source>
        <dbReference type="ARBA" id="ARBA00023136"/>
    </source>
</evidence>
<dbReference type="AlphaFoldDB" id="I3K663"/>
<dbReference type="InterPro" id="IPR053896">
    <property type="entry name" value="BTN3A2-like_Ig-C"/>
</dbReference>
<evidence type="ECO:0000256" key="4">
    <source>
        <dbReference type="ARBA" id="ARBA00022989"/>
    </source>
</evidence>
<evidence type="ECO:0000256" key="12">
    <source>
        <dbReference type="SAM" id="Phobius"/>
    </source>
</evidence>
<evidence type="ECO:0000256" key="11">
    <source>
        <dbReference type="SAM" id="MobiDB-lite"/>
    </source>
</evidence>
<evidence type="ECO:0000256" key="9">
    <source>
        <dbReference type="ARBA" id="ARBA00038221"/>
    </source>
</evidence>
<dbReference type="GO" id="GO:0009897">
    <property type="term" value="C:external side of plasma membrane"/>
    <property type="evidence" value="ECO:0007669"/>
    <property type="project" value="TreeGrafter"/>
</dbReference>
<dbReference type="InterPro" id="IPR050504">
    <property type="entry name" value="IgSF_BTN/MOG"/>
</dbReference>
<dbReference type="OMA" id="IVLWIWR"/>
<protein>
    <submittedName>
        <fullName evidence="15">Butyrophilin subfamily 1 member A1</fullName>
    </submittedName>
</protein>
<feature type="domain" description="Ig-like" evidence="14">
    <location>
        <begin position="57"/>
        <end position="151"/>
    </location>
</feature>
<dbReference type="FunFam" id="2.60.40.10:FF:000142">
    <property type="entry name" value="V-set domain-containing T-cell activation inhibitor 1"/>
    <property type="match status" value="1"/>
</dbReference>
<dbReference type="InParanoid" id="I3K663"/>
<dbReference type="InterPro" id="IPR013106">
    <property type="entry name" value="Ig_V-set"/>
</dbReference>
<reference evidence="15" key="3">
    <citation type="submission" date="2025-09" db="UniProtKB">
        <authorList>
            <consortium name="Ensembl"/>
        </authorList>
    </citation>
    <scope>IDENTIFICATION</scope>
</reference>
<feature type="domain" description="Ig-like" evidence="14">
    <location>
        <begin position="160"/>
        <end position="248"/>
    </location>
</feature>
<dbReference type="GO" id="GO:0050863">
    <property type="term" value="P:regulation of T cell activation"/>
    <property type="evidence" value="ECO:0007669"/>
    <property type="project" value="UniProtKB-ARBA"/>
</dbReference>
<feature type="chain" id="PRO_5025368958" evidence="13">
    <location>
        <begin position="44"/>
        <end position="459"/>
    </location>
</feature>
<evidence type="ECO:0000313" key="15">
    <source>
        <dbReference type="Ensembl" id="ENSONIP00000016608.2"/>
    </source>
</evidence>
<keyword evidence="7" id="KW-0325">Glycoprotein</keyword>
<evidence type="ECO:0000256" key="13">
    <source>
        <dbReference type="SAM" id="SignalP"/>
    </source>
</evidence>
<keyword evidence="2 12" id="KW-0812">Transmembrane</keyword>
<dbReference type="Gene3D" id="2.60.40.10">
    <property type="entry name" value="Immunoglobulins"/>
    <property type="match status" value="2"/>
</dbReference>
<feature type="region of interest" description="Disordered" evidence="11">
    <location>
        <begin position="292"/>
        <end position="319"/>
    </location>
</feature>
<dbReference type="InterPro" id="IPR013783">
    <property type="entry name" value="Ig-like_fold"/>
</dbReference>
<dbReference type="PANTHER" id="PTHR24100">
    <property type="entry name" value="BUTYROPHILIN"/>
    <property type="match status" value="1"/>
</dbReference>
<evidence type="ECO:0000256" key="8">
    <source>
        <dbReference type="ARBA" id="ARBA00023319"/>
    </source>
</evidence>
<dbReference type="SMART" id="SM00409">
    <property type="entry name" value="IG"/>
    <property type="match status" value="1"/>
</dbReference>
<dbReference type="Pfam" id="PF22705">
    <property type="entry name" value="C2-set_3"/>
    <property type="match status" value="1"/>
</dbReference>
<comment type="subcellular location">
    <subcellularLocation>
        <location evidence="1">Membrane</location>
    </subcellularLocation>
</comment>
<dbReference type="PROSITE" id="PS50835">
    <property type="entry name" value="IG_LIKE"/>
    <property type="match status" value="2"/>
</dbReference>
<name>I3K663_ORENI</name>
<dbReference type="HOGENOM" id="CLU_013137_8_0_1"/>
<reference evidence="16" key="1">
    <citation type="submission" date="2012-01" db="EMBL/GenBank/DDBJ databases">
        <title>The Genome Sequence of Oreochromis niloticus (Nile Tilapia).</title>
        <authorList>
            <consortium name="Broad Institute Genome Assembly Team"/>
            <consortium name="Broad Institute Sequencing Platform"/>
            <person name="Di Palma F."/>
            <person name="Johnson J."/>
            <person name="Lander E.S."/>
            <person name="Lindblad-Toh K."/>
        </authorList>
    </citation>
    <scope>NUCLEOTIDE SEQUENCE [LARGE SCALE GENOMIC DNA]</scope>
</reference>
<keyword evidence="8" id="KW-0393">Immunoglobulin domain</keyword>
<dbReference type="FunFam" id="2.60.40.10:FF:000088">
    <property type="entry name" value="Butyrophilin subfamily 1 member A1"/>
    <property type="match status" value="1"/>
</dbReference>
<dbReference type="PANTHER" id="PTHR24100:SF151">
    <property type="entry name" value="ICOS LIGAND"/>
    <property type="match status" value="1"/>
</dbReference>
<evidence type="ECO:0000256" key="1">
    <source>
        <dbReference type="ARBA" id="ARBA00004370"/>
    </source>
</evidence>
<dbReference type="SUPFAM" id="SSF48726">
    <property type="entry name" value="Immunoglobulin"/>
    <property type="match status" value="2"/>
</dbReference>
<accession>I3K663</accession>
<feature type="coiled-coil region" evidence="10">
    <location>
        <begin position="420"/>
        <end position="454"/>
    </location>
</feature>
<evidence type="ECO:0000256" key="10">
    <source>
        <dbReference type="SAM" id="Coils"/>
    </source>
</evidence>
<gene>
    <name evidence="15" type="primary">LOC102078104</name>
</gene>
<dbReference type="GO" id="GO:1903037">
    <property type="term" value="P:regulation of leukocyte cell-cell adhesion"/>
    <property type="evidence" value="ECO:0007669"/>
    <property type="project" value="UniProtKB-ARBA"/>
</dbReference>
<dbReference type="Pfam" id="PF07686">
    <property type="entry name" value="V-set"/>
    <property type="match status" value="1"/>
</dbReference>
<dbReference type="KEGG" id="onl:102076440"/>